<keyword evidence="3 5" id="KW-1133">Transmembrane helix</keyword>
<evidence type="ECO:0000313" key="6">
    <source>
        <dbReference type="EMBL" id="KAF1963309.1"/>
    </source>
</evidence>
<comment type="subcellular location">
    <subcellularLocation>
        <location evidence="1">Membrane</location>
        <topology evidence="1">Multi-pass membrane protein</topology>
    </subcellularLocation>
</comment>
<dbReference type="OrthoDB" id="5396681at2759"/>
<keyword evidence="4 5" id="KW-0472">Membrane</keyword>
<dbReference type="EMBL" id="ML976977">
    <property type="protein sequence ID" value="KAF1963309.1"/>
    <property type="molecule type" value="Genomic_DNA"/>
</dbReference>
<keyword evidence="7" id="KW-1185">Reference proteome</keyword>
<evidence type="ECO:0000256" key="1">
    <source>
        <dbReference type="ARBA" id="ARBA00004141"/>
    </source>
</evidence>
<dbReference type="Proteomes" id="UP000800035">
    <property type="component" value="Unassembled WGS sequence"/>
</dbReference>
<name>A0A6A5UH84_9PLEO</name>
<dbReference type="GO" id="GO:0016020">
    <property type="term" value="C:membrane"/>
    <property type="evidence" value="ECO:0007669"/>
    <property type="project" value="UniProtKB-SubCell"/>
</dbReference>
<gene>
    <name evidence="6" type="ORF">CC80DRAFT_541248</name>
</gene>
<dbReference type="SUPFAM" id="SSF144083">
    <property type="entry name" value="Magnesium transport protein CorA, transmembrane region"/>
    <property type="match status" value="1"/>
</dbReference>
<evidence type="ECO:0000256" key="4">
    <source>
        <dbReference type="ARBA" id="ARBA00023136"/>
    </source>
</evidence>
<evidence type="ECO:0000256" key="5">
    <source>
        <dbReference type="SAM" id="Phobius"/>
    </source>
</evidence>
<protein>
    <recommendedName>
        <fullName evidence="8">Magnesium transport protein CorA</fullName>
    </recommendedName>
</protein>
<evidence type="ECO:0008006" key="8">
    <source>
        <dbReference type="Google" id="ProtNLM"/>
    </source>
</evidence>
<feature type="transmembrane region" description="Helical" evidence="5">
    <location>
        <begin position="129"/>
        <end position="153"/>
    </location>
</feature>
<organism evidence="6 7">
    <name type="scientific">Byssothecium circinans</name>
    <dbReference type="NCBI Taxonomy" id="147558"/>
    <lineage>
        <taxon>Eukaryota</taxon>
        <taxon>Fungi</taxon>
        <taxon>Dikarya</taxon>
        <taxon>Ascomycota</taxon>
        <taxon>Pezizomycotina</taxon>
        <taxon>Dothideomycetes</taxon>
        <taxon>Pleosporomycetidae</taxon>
        <taxon>Pleosporales</taxon>
        <taxon>Massarineae</taxon>
        <taxon>Massarinaceae</taxon>
        <taxon>Byssothecium</taxon>
    </lineage>
</organism>
<dbReference type="Gene3D" id="1.20.58.340">
    <property type="entry name" value="Magnesium transport protein CorA, transmembrane region"/>
    <property type="match status" value="1"/>
</dbReference>
<reference evidence="6" key="1">
    <citation type="journal article" date="2020" name="Stud. Mycol.">
        <title>101 Dothideomycetes genomes: a test case for predicting lifestyles and emergence of pathogens.</title>
        <authorList>
            <person name="Haridas S."/>
            <person name="Albert R."/>
            <person name="Binder M."/>
            <person name="Bloem J."/>
            <person name="Labutti K."/>
            <person name="Salamov A."/>
            <person name="Andreopoulos B."/>
            <person name="Baker S."/>
            <person name="Barry K."/>
            <person name="Bills G."/>
            <person name="Bluhm B."/>
            <person name="Cannon C."/>
            <person name="Castanera R."/>
            <person name="Culley D."/>
            <person name="Daum C."/>
            <person name="Ezra D."/>
            <person name="Gonzalez J."/>
            <person name="Henrissat B."/>
            <person name="Kuo A."/>
            <person name="Liang C."/>
            <person name="Lipzen A."/>
            <person name="Lutzoni F."/>
            <person name="Magnuson J."/>
            <person name="Mondo S."/>
            <person name="Nolan M."/>
            <person name="Ohm R."/>
            <person name="Pangilinan J."/>
            <person name="Park H.-J."/>
            <person name="Ramirez L."/>
            <person name="Alfaro M."/>
            <person name="Sun H."/>
            <person name="Tritt A."/>
            <person name="Yoshinaga Y."/>
            <person name="Zwiers L.-H."/>
            <person name="Turgeon B."/>
            <person name="Goodwin S."/>
            <person name="Spatafora J."/>
            <person name="Crous P."/>
            <person name="Grigoriev I."/>
        </authorList>
    </citation>
    <scope>NUCLEOTIDE SEQUENCE</scope>
    <source>
        <strain evidence="6">CBS 675.92</strain>
    </source>
</reference>
<evidence type="ECO:0000256" key="2">
    <source>
        <dbReference type="ARBA" id="ARBA00022692"/>
    </source>
</evidence>
<dbReference type="InterPro" id="IPR045863">
    <property type="entry name" value="CorA_TM1_TM2"/>
</dbReference>
<feature type="transmembrane region" description="Helical" evidence="5">
    <location>
        <begin position="87"/>
        <end position="109"/>
    </location>
</feature>
<proteinExistence type="predicted"/>
<evidence type="ECO:0000256" key="3">
    <source>
        <dbReference type="ARBA" id="ARBA00022989"/>
    </source>
</evidence>
<keyword evidence="2 5" id="KW-0812">Transmembrane</keyword>
<sequence length="186" mass="21192">MDLLARLKASGLEGLSTLEDLEAHESKMKGYIESVDVLKGRTQNSIDLVGYTLMLHNQLEAAKIDTELRDLTEGLKRLTEDTVDDSAIVKIVTFVSAIYLPGSFIATLFGMNFFLFNSESKQLEISPDFWMFIAVWLPLTVVTGGMYVLILYIDARLKRKAFRWPWQMKARRFPALPKVPISEKDR</sequence>
<evidence type="ECO:0000313" key="7">
    <source>
        <dbReference type="Proteomes" id="UP000800035"/>
    </source>
</evidence>
<accession>A0A6A5UH84</accession>
<dbReference type="AlphaFoldDB" id="A0A6A5UH84"/>